<feature type="region of interest" description="Disordered" evidence="2">
    <location>
        <begin position="287"/>
        <end position="325"/>
    </location>
</feature>
<reference evidence="4" key="1">
    <citation type="submission" date="2015-05" db="EMBL/GenBank/DDBJ databases">
        <title>RNA interference: a silencing mechanism for the evaluation of gene function in Colletotrichum lindemuthianum.</title>
        <authorList>
            <person name="Nogueira G.B."/>
            <person name="Queiroz C.B."/>
            <person name="Queiroz M.V."/>
        </authorList>
    </citation>
    <scope>NUCLEOTIDE SEQUENCE</scope>
</reference>
<accession>A0A0P0HQF4</accession>
<proteinExistence type="inferred from homology"/>
<sequence length="1356" mass="152613">MAPSTRTAQSAPSPSTPSKSSQTDRAVEIIEKLNRDYNLSIEIPDVTLTPISARTRSKHDTAFARSAKIIGRFRIHCWKQPAIIDTILHSFYMEARAASQRWLRPVDHSEPCPSTPPPPKAASPGEALVLQEVLVKVLDRAKEQVKAIELNPIDHHRPQSGQTTHCSADLSESKRRPTDGKQRGSSKRAKPSPPRDRPVGEPIAGALDQVPSRSKSARPGLTAAIFRDVDKNAKFKAPSTRASTSSTRLSTSLTKASTSVRDSFYGSTSIATTANTSRTSIFSIAEDELPATQETIPTPSGDERAFNQRSSQDLASSQSLDPFPASSGDIDALNVSFTAHDVATPARLFAEPLPPVTPPAPASPSLETVYSEVSGLDNLAPHVPLYTPPRKRSEPVDLHSRLEATWPRFPPWLNRAPFAVAWEITRIALHCRVDLGEVQMTYDETWWDYNDLSKALVADPLFSGKSFPERPEDDAWLAALSPGFRSPKGQHAVFSASLDQTRNTKSGPIFALTMQPITLDIGCRLHRRFGSDRFLDLLIPAPNSWQRPLNNPVKSREVVDWFSSGLHYLAGRQWRTFFSKDAGYRTPQRNDTLGPDSKPIFKDRLYLFAENGHHFHEPLPISFGSSSPNDRVKLEVCHMLDWLLQLDSNGTQPYLKLFSRIQLGLSKTIPVVELYQNQIINRAKDLRSPTGEIMNDGIGRMSEALARKVKDVVGLTDVPSAIQGRFGPAKGMWIIDTNNSPDELWLETWPSQRKWNCDFEDAEHRTLEFRSHAAEPRSASLNVQFLPVLEDRAADKAAMRKAIGDSLVDELNREFEKQKNAMDNSLKFRQWVNEISMARKQRMRHNRVTFLGGLPDSTEETMNFLLDGGFEVQSQKFLQEHAWELRRTACENLKKKMSIKVPNSAYLYMVVDFTGVLAEDEVHICFSSKFKTDSFSNTMVQGRDVLVARSPAHFVSDIQRVKAVFKQELEALKDVVVFSSRGDIPLAQKLSGGDYDGDKAWVCWEPAIVTNFRNHSVPPAPDLSDYLRKDETKYGDLVQKHGKKRAVSEMIRESVAFSMRLNFLGIATNLKEKLCYSINSVNNRYALVLSTLLSLLVDQPKQGYVFTNDDWKRIQKELLDMDKIKNLGDPAYKGDSWSGRGEPRHIIDYLKFRVVKNAIDKELEKLHLAMNPQRNAAEYYDAELAKPYKDFEELASKVPPLKEVLRNLTRDLESLEDEWRAKIAGRKDKEIRSCILEVYESYRAIQPRPPKMSKPLQALLAAFLNPSEENSTWALLRASTAFYNHHKKPKFVWWMAGRQLQYIKSQTKATRDNVPVTVVPVMYAALKPDSKLIAHMISMMGEDGTEYPEADSDAEG</sequence>
<dbReference type="GO" id="GO:0031380">
    <property type="term" value="C:nuclear RNA-directed RNA polymerase complex"/>
    <property type="evidence" value="ECO:0007669"/>
    <property type="project" value="TreeGrafter"/>
</dbReference>
<dbReference type="PANTHER" id="PTHR23079:SF14">
    <property type="entry name" value="RNA-DEPENDENT RNA POLYMERASE"/>
    <property type="match status" value="1"/>
</dbReference>
<feature type="compositionally biased region" description="Low complexity" evidence="2">
    <location>
        <begin position="1"/>
        <end position="23"/>
    </location>
</feature>
<comment type="catalytic activity">
    <reaction evidence="1">
        <text>RNA(n) + a ribonucleoside 5'-triphosphate = RNA(n+1) + diphosphate</text>
        <dbReference type="Rhea" id="RHEA:21248"/>
        <dbReference type="Rhea" id="RHEA-COMP:14527"/>
        <dbReference type="Rhea" id="RHEA-COMP:17342"/>
        <dbReference type="ChEBI" id="CHEBI:33019"/>
        <dbReference type="ChEBI" id="CHEBI:61557"/>
        <dbReference type="ChEBI" id="CHEBI:140395"/>
        <dbReference type="EC" id="2.7.7.48"/>
    </reaction>
</comment>
<dbReference type="GO" id="GO:0030422">
    <property type="term" value="P:siRNA processing"/>
    <property type="evidence" value="ECO:0007669"/>
    <property type="project" value="TreeGrafter"/>
</dbReference>
<feature type="region of interest" description="Disordered" evidence="2">
    <location>
        <begin position="1"/>
        <end position="24"/>
    </location>
</feature>
<feature type="region of interest" description="Disordered" evidence="2">
    <location>
        <begin position="149"/>
        <end position="219"/>
    </location>
</feature>
<dbReference type="InterPro" id="IPR057596">
    <property type="entry name" value="RDRP_core"/>
</dbReference>
<organism evidence="4">
    <name type="scientific">Colletotrichum lindemuthianum</name>
    <name type="common">Bean anthracnose fungus</name>
    <name type="synonym">Glomerella lindemuthiana</name>
    <dbReference type="NCBI Taxonomy" id="290576"/>
    <lineage>
        <taxon>Eukaryota</taxon>
        <taxon>Fungi</taxon>
        <taxon>Dikarya</taxon>
        <taxon>Ascomycota</taxon>
        <taxon>Pezizomycotina</taxon>
        <taxon>Sordariomycetes</taxon>
        <taxon>Hypocreomycetidae</taxon>
        <taxon>Glomerellales</taxon>
        <taxon>Glomerellaceae</taxon>
        <taxon>Colletotrichum</taxon>
        <taxon>Colletotrichum orbiculare species complex</taxon>
    </lineage>
</organism>
<dbReference type="GO" id="GO:0003968">
    <property type="term" value="F:RNA-directed RNA polymerase activity"/>
    <property type="evidence" value="ECO:0007669"/>
    <property type="project" value="UniProtKB-KW"/>
</dbReference>
<evidence type="ECO:0000256" key="1">
    <source>
        <dbReference type="RuleBase" id="RU363098"/>
    </source>
</evidence>
<protein>
    <recommendedName>
        <fullName evidence="1">RNA-dependent RNA polymerase</fullName>
        <ecNumber evidence="1">2.7.7.48</ecNumber>
    </recommendedName>
</protein>
<name>A0A0P0HQF4_COLLN</name>
<keyword evidence="1" id="KW-0808">Transferase</keyword>
<dbReference type="EMBL" id="KR611017">
    <property type="protein sequence ID" value="ALJ83739.1"/>
    <property type="molecule type" value="Genomic_DNA"/>
</dbReference>
<feature type="compositionally biased region" description="Low complexity" evidence="2">
    <location>
        <begin position="310"/>
        <end position="321"/>
    </location>
</feature>
<feature type="domain" description="RDRP core" evidence="3">
    <location>
        <begin position="513"/>
        <end position="1154"/>
    </location>
</feature>
<evidence type="ECO:0000256" key="2">
    <source>
        <dbReference type="SAM" id="MobiDB-lite"/>
    </source>
</evidence>
<keyword evidence="1" id="KW-0548">Nucleotidyltransferase</keyword>
<dbReference type="GO" id="GO:0003723">
    <property type="term" value="F:RNA binding"/>
    <property type="evidence" value="ECO:0007669"/>
    <property type="project" value="UniProtKB-KW"/>
</dbReference>
<dbReference type="PANTHER" id="PTHR23079">
    <property type="entry name" value="RNA-DEPENDENT RNA POLYMERASE"/>
    <property type="match status" value="1"/>
</dbReference>
<keyword evidence="1" id="KW-0694">RNA-binding</keyword>
<comment type="similarity">
    <text evidence="1">Belongs to the RdRP family.</text>
</comment>
<evidence type="ECO:0000259" key="3">
    <source>
        <dbReference type="Pfam" id="PF05183"/>
    </source>
</evidence>
<dbReference type="EMBL" id="KR611013">
    <property type="protein sequence ID" value="ALJ83735.1"/>
    <property type="molecule type" value="Genomic_DNA"/>
</dbReference>
<evidence type="ECO:0000313" key="4">
    <source>
        <dbReference type="EMBL" id="ALJ83735.1"/>
    </source>
</evidence>
<dbReference type="EC" id="2.7.7.48" evidence="1"/>
<dbReference type="InterPro" id="IPR007855">
    <property type="entry name" value="RDRP"/>
</dbReference>
<keyword evidence="1 4" id="KW-0696">RNA-directed RNA polymerase</keyword>
<dbReference type="Gene3D" id="1.10.8.790">
    <property type="entry name" value="RNA-dependent RNA polymerase, slab domain, helical subdomain-like"/>
    <property type="match status" value="1"/>
</dbReference>
<dbReference type="Pfam" id="PF05183">
    <property type="entry name" value="RdRP"/>
    <property type="match status" value="1"/>
</dbReference>
<feature type="compositionally biased region" description="Basic and acidic residues" evidence="2">
    <location>
        <begin position="171"/>
        <end position="182"/>
    </location>
</feature>